<protein>
    <submittedName>
        <fullName evidence="1">Uncharacterized protein</fullName>
    </submittedName>
</protein>
<sequence>METEMQRRPFLFAAAASLAGATPLVARAHHGWGSFDATQPIYLEGVARRVTWRNPHAELLLEVASPLALPADLAQRPVPAQTASVDGRALLSQARLPRRSDRQWQIELAPLSRMSAWQVKEIQAGDRVAVLGYTFPQEAGEAILRVEVLWSGGGTYALRSSPA</sequence>
<dbReference type="STRING" id="1547922.ISF6_0173"/>
<evidence type="ECO:0000313" key="1">
    <source>
        <dbReference type="EMBL" id="GAP34774.1"/>
    </source>
</evidence>
<dbReference type="Proteomes" id="UP000037660">
    <property type="component" value="Unassembled WGS sequence"/>
</dbReference>
<evidence type="ECO:0000313" key="2">
    <source>
        <dbReference type="Proteomes" id="UP000037660"/>
    </source>
</evidence>
<comment type="caution">
    <text evidence="1">The sequence shown here is derived from an EMBL/GenBank/DDBJ whole genome shotgun (WGS) entry which is preliminary data.</text>
</comment>
<organism evidence="1 2">
    <name type="scientific">Piscinibacter sakaiensis</name>
    <name type="common">Ideonella sakaiensis</name>
    <dbReference type="NCBI Taxonomy" id="1547922"/>
    <lineage>
        <taxon>Bacteria</taxon>
        <taxon>Pseudomonadati</taxon>
        <taxon>Pseudomonadota</taxon>
        <taxon>Betaproteobacteria</taxon>
        <taxon>Burkholderiales</taxon>
        <taxon>Sphaerotilaceae</taxon>
        <taxon>Piscinibacter</taxon>
    </lineage>
</organism>
<reference evidence="1 2" key="2">
    <citation type="journal article" date="2016" name="Science">
        <title>A bacterium that degrades and assimilates poly(ethylene terephthalate).</title>
        <authorList>
            <person name="Yoshida S."/>
            <person name="Hiraga K."/>
            <person name="Takehana T."/>
            <person name="Taniguchi I."/>
            <person name="Yamaji H."/>
            <person name="Maeda Y."/>
            <person name="Toyohara K."/>
            <person name="Miyamoto K."/>
            <person name="Kimura Y."/>
            <person name="Oda K."/>
        </authorList>
    </citation>
    <scope>NUCLEOTIDE SEQUENCE [LARGE SCALE GENOMIC DNA]</scope>
    <source>
        <strain evidence="2">NBRC 110686 / TISTR 2288 / 201-F6</strain>
    </source>
</reference>
<accession>A0A0K8NWW8</accession>
<dbReference type="AlphaFoldDB" id="A0A0K8NWW8"/>
<reference evidence="2" key="1">
    <citation type="submission" date="2015-07" db="EMBL/GenBank/DDBJ databases">
        <title>Discovery of a poly(ethylene terephthalate assimilation.</title>
        <authorList>
            <person name="Yoshida S."/>
            <person name="Hiraga K."/>
            <person name="Takehana T."/>
            <person name="Taniguchi I."/>
            <person name="Yamaji H."/>
            <person name="Maeda Y."/>
            <person name="Toyohara K."/>
            <person name="Miyamoto K."/>
            <person name="Kimura Y."/>
            <person name="Oda K."/>
        </authorList>
    </citation>
    <scope>NUCLEOTIDE SEQUENCE [LARGE SCALE GENOMIC DNA]</scope>
    <source>
        <strain evidence="2">NBRC 110686 / TISTR 2288 / 201-F6</strain>
    </source>
</reference>
<keyword evidence="2" id="KW-1185">Reference proteome</keyword>
<dbReference type="EMBL" id="BBYR01000010">
    <property type="protein sequence ID" value="GAP34774.1"/>
    <property type="molecule type" value="Genomic_DNA"/>
</dbReference>
<gene>
    <name evidence="1" type="ORF">ISF6_0173</name>
</gene>
<dbReference type="Pfam" id="PF19649">
    <property type="entry name" value="DUF6152"/>
    <property type="match status" value="1"/>
</dbReference>
<dbReference type="InterPro" id="IPR046150">
    <property type="entry name" value="DUF6152"/>
</dbReference>
<proteinExistence type="predicted"/>
<name>A0A0K8NWW8_PISS1</name>